<dbReference type="PROSITE" id="PS00092">
    <property type="entry name" value="N6_MTASE"/>
    <property type="match status" value="1"/>
</dbReference>
<reference evidence="10" key="2">
    <citation type="journal article" date="2021" name="PeerJ">
        <title>Extensive microbial diversity within the chicken gut microbiome revealed by metagenomics and culture.</title>
        <authorList>
            <person name="Gilroy R."/>
            <person name="Ravi A."/>
            <person name="Getino M."/>
            <person name="Pursley I."/>
            <person name="Horton D.L."/>
            <person name="Alikhan N.F."/>
            <person name="Baker D."/>
            <person name="Gharbi K."/>
            <person name="Hall N."/>
            <person name="Watson M."/>
            <person name="Adriaenssens E.M."/>
            <person name="Foster-Nyarko E."/>
            <person name="Jarju S."/>
            <person name="Secka A."/>
            <person name="Antonio M."/>
            <person name="Oren A."/>
            <person name="Chaudhuri R.R."/>
            <person name="La Ragione R."/>
            <person name="Hildebrand F."/>
            <person name="Pallen M.J."/>
        </authorList>
    </citation>
    <scope>NUCLEOTIDE SEQUENCE</scope>
    <source>
        <strain evidence="10">ChiSjej1B19-3389</strain>
    </source>
</reference>
<dbReference type="InterPro" id="IPR029063">
    <property type="entry name" value="SAM-dependent_MTases_sf"/>
</dbReference>
<dbReference type="Pfam" id="PF12161">
    <property type="entry name" value="HsdM_N"/>
    <property type="match status" value="1"/>
</dbReference>
<feature type="domain" description="N6 adenine-specific DNA methyltransferase N-terminal" evidence="9">
    <location>
        <begin position="14"/>
        <end position="163"/>
    </location>
</feature>
<evidence type="ECO:0000259" key="8">
    <source>
        <dbReference type="Pfam" id="PF02384"/>
    </source>
</evidence>
<comment type="similarity">
    <text evidence="1">Belongs to the N(4)/N(6)-methyltransferase family.</text>
</comment>
<dbReference type="PANTHER" id="PTHR42933:SF1">
    <property type="entry name" value="SITE-SPECIFIC DNA-METHYLTRANSFERASE (ADENINE-SPECIFIC)"/>
    <property type="match status" value="1"/>
</dbReference>
<evidence type="ECO:0000256" key="1">
    <source>
        <dbReference type="ARBA" id="ARBA00006594"/>
    </source>
</evidence>
<sequence length="517" mass="58965">MSSNITQMEQQKNLHNRLWAIANDLRGSMEAGEFKHYILGLIFYRYLSEKLEQTVEILLKDDHLSYEQAWEDTELHNALKEELIEEAGYLIEPQYLFPKIVRSVHAGTFSVETLHTAIEKMIESTIGFQSRQAFENLFNDMDLNSVKLGRDAAARSQLIAKILCNIHEIPFSYKSSEIDVLGDAYEYLIAQFAATAGKKAGEFYTPQQVSKILAKIVTIGKNTLKSVYDPTCGSGSLLLQVAKEADVYNFYGQELTASTCNLARMNMLLHDIPYTNFSIKNDDTLENDQFTDMYFDAIVANPPYSAKWSASPKFLLDARFSSYGKLPPKSKADYAFVLHMLHHLHPDGVMAVVLPHGVLFRAAAESIIRRFLIETKNCLDAVIGLPANIFFGTSIPTVILVFQKKRAHVDDIYFIDASSDFEKNKNKNALRDLDVNKIVRHYKLRKTTKKYARAVTRKEIAENGYNLSIARYIDRYEEQENIDINAIMHKLRGLDTQAYKVDRALNRYLAELGLEEF</sequence>
<evidence type="ECO:0000256" key="5">
    <source>
        <dbReference type="ARBA" id="ARBA00022691"/>
    </source>
</evidence>
<keyword evidence="4 10" id="KW-0808">Transferase</keyword>
<feature type="domain" description="DNA methylase adenine-specific" evidence="8">
    <location>
        <begin position="177"/>
        <end position="480"/>
    </location>
</feature>
<evidence type="ECO:0000256" key="3">
    <source>
        <dbReference type="ARBA" id="ARBA00022603"/>
    </source>
</evidence>
<evidence type="ECO:0000256" key="6">
    <source>
        <dbReference type="ARBA" id="ARBA00022747"/>
    </source>
</evidence>
<dbReference type="EMBL" id="DVFW01000007">
    <property type="protein sequence ID" value="HIQ79876.1"/>
    <property type="molecule type" value="Genomic_DNA"/>
</dbReference>
<dbReference type="InterPro" id="IPR038333">
    <property type="entry name" value="T1MK-like_N_sf"/>
</dbReference>
<gene>
    <name evidence="10" type="ORF">IAD32_01160</name>
</gene>
<organism evidence="10 11">
    <name type="scientific">Candidatus Scatavimonas merdigallinarum</name>
    <dbReference type="NCBI Taxonomy" id="2840914"/>
    <lineage>
        <taxon>Bacteria</taxon>
        <taxon>Bacillati</taxon>
        <taxon>Bacillota</taxon>
        <taxon>Clostridia</taxon>
        <taxon>Eubacteriales</taxon>
        <taxon>Oscillospiraceae</taxon>
        <taxon>Oscillospiraceae incertae sedis</taxon>
        <taxon>Candidatus Scatavimonas</taxon>
    </lineage>
</organism>
<keyword evidence="3 10" id="KW-0489">Methyltransferase</keyword>
<name>A0A9D0ZI52_9FIRM</name>
<dbReference type="Gene3D" id="1.20.1260.30">
    <property type="match status" value="1"/>
</dbReference>
<dbReference type="Pfam" id="PF02384">
    <property type="entry name" value="N6_Mtase"/>
    <property type="match status" value="1"/>
</dbReference>
<dbReference type="InterPro" id="IPR003356">
    <property type="entry name" value="DNA_methylase_A-5"/>
</dbReference>
<dbReference type="Proteomes" id="UP000886787">
    <property type="component" value="Unassembled WGS sequence"/>
</dbReference>
<evidence type="ECO:0000256" key="7">
    <source>
        <dbReference type="ARBA" id="ARBA00047942"/>
    </source>
</evidence>
<dbReference type="AlphaFoldDB" id="A0A9D0ZI52"/>
<evidence type="ECO:0000256" key="4">
    <source>
        <dbReference type="ARBA" id="ARBA00022679"/>
    </source>
</evidence>
<proteinExistence type="inferred from homology"/>
<dbReference type="GO" id="GO:0009307">
    <property type="term" value="P:DNA restriction-modification system"/>
    <property type="evidence" value="ECO:0007669"/>
    <property type="project" value="UniProtKB-KW"/>
</dbReference>
<dbReference type="InterPro" id="IPR051537">
    <property type="entry name" value="DNA_Adenine_Mtase"/>
</dbReference>
<evidence type="ECO:0000256" key="2">
    <source>
        <dbReference type="ARBA" id="ARBA00011900"/>
    </source>
</evidence>
<dbReference type="PANTHER" id="PTHR42933">
    <property type="entry name" value="SLR6095 PROTEIN"/>
    <property type="match status" value="1"/>
</dbReference>
<keyword evidence="6" id="KW-0680">Restriction system</keyword>
<evidence type="ECO:0000313" key="11">
    <source>
        <dbReference type="Proteomes" id="UP000886787"/>
    </source>
</evidence>
<dbReference type="InterPro" id="IPR004546">
    <property type="entry name" value="Restrct_endonuc_T1M"/>
</dbReference>
<dbReference type="PRINTS" id="PR00507">
    <property type="entry name" value="N12N6MTFRASE"/>
</dbReference>
<reference evidence="10" key="1">
    <citation type="submission" date="2020-10" db="EMBL/GenBank/DDBJ databases">
        <authorList>
            <person name="Gilroy R."/>
        </authorList>
    </citation>
    <scope>NUCLEOTIDE SEQUENCE</scope>
    <source>
        <strain evidence="10">ChiSjej1B19-3389</strain>
    </source>
</reference>
<dbReference type="Gene3D" id="3.40.50.150">
    <property type="entry name" value="Vaccinia Virus protein VP39"/>
    <property type="match status" value="1"/>
</dbReference>
<dbReference type="InterPro" id="IPR002052">
    <property type="entry name" value="DNA_methylase_N6_adenine_CS"/>
</dbReference>
<keyword evidence="5" id="KW-0949">S-adenosyl-L-methionine</keyword>
<dbReference type="GO" id="GO:0008170">
    <property type="term" value="F:N-methyltransferase activity"/>
    <property type="evidence" value="ECO:0007669"/>
    <property type="project" value="InterPro"/>
</dbReference>
<protein>
    <recommendedName>
        <fullName evidence="2">site-specific DNA-methyltransferase (adenine-specific)</fullName>
        <ecNumber evidence="2">2.1.1.72</ecNumber>
    </recommendedName>
</protein>
<comment type="caution">
    <text evidence="10">The sequence shown here is derived from an EMBL/GenBank/DDBJ whole genome shotgun (WGS) entry which is preliminary data.</text>
</comment>
<dbReference type="GO" id="GO:0032259">
    <property type="term" value="P:methylation"/>
    <property type="evidence" value="ECO:0007669"/>
    <property type="project" value="UniProtKB-KW"/>
</dbReference>
<accession>A0A9D0ZI52</accession>
<dbReference type="NCBIfam" id="TIGR00497">
    <property type="entry name" value="hsdM"/>
    <property type="match status" value="1"/>
</dbReference>
<dbReference type="GO" id="GO:0003677">
    <property type="term" value="F:DNA binding"/>
    <property type="evidence" value="ECO:0007669"/>
    <property type="project" value="InterPro"/>
</dbReference>
<dbReference type="EC" id="2.1.1.72" evidence="2"/>
<comment type="catalytic activity">
    <reaction evidence="7">
        <text>a 2'-deoxyadenosine in DNA + S-adenosyl-L-methionine = an N(6)-methyl-2'-deoxyadenosine in DNA + S-adenosyl-L-homocysteine + H(+)</text>
        <dbReference type="Rhea" id="RHEA:15197"/>
        <dbReference type="Rhea" id="RHEA-COMP:12418"/>
        <dbReference type="Rhea" id="RHEA-COMP:12419"/>
        <dbReference type="ChEBI" id="CHEBI:15378"/>
        <dbReference type="ChEBI" id="CHEBI:57856"/>
        <dbReference type="ChEBI" id="CHEBI:59789"/>
        <dbReference type="ChEBI" id="CHEBI:90615"/>
        <dbReference type="ChEBI" id="CHEBI:90616"/>
        <dbReference type="EC" id="2.1.1.72"/>
    </reaction>
</comment>
<dbReference type="GO" id="GO:0009007">
    <property type="term" value="F:site-specific DNA-methyltransferase (adenine-specific) activity"/>
    <property type="evidence" value="ECO:0007669"/>
    <property type="project" value="UniProtKB-EC"/>
</dbReference>
<dbReference type="InterPro" id="IPR022749">
    <property type="entry name" value="D12N6_MeTrfase_N"/>
</dbReference>
<evidence type="ECO:0000259" key="9">
    <source>
        <dbReference type="Pfam" id="PF12161"/>
    </source>
</evidence>
<dbReference type="SUPFAM" id="SSF53335">
    <property type="entry name" value="S-adenosyl-L-methionine-dependent methyltransferases"/>
    <property type="match status" value="1"/>
</dbReference>
<evidence type="ECO:0000313" key="10">
    <source>
        <dbReference type="EMBL" id="HIQ79876.1"/>
    </source>
</evidence>